<dbReference type="PANTHER" id="PTHR31964:SF113">
    <property type="entry name" value="USPA DOMAIN-CONTAINING PROTEIN"/>
    <property type="match status" value="1"/>
</dbReference>
<evidence type="ECO:0000256" key="2">
    <source>
        <dbReference type="SAM" id="MobiDB-lite"/>
    </source>
</evidence>
<accession>A0ABQ2G5M7</accession>
<dbReference type="PRINTS" id="PR01438">
    <property type="entry name" value="UNVRSLSTRESS"/>
</dbReference>
<feature type="domain" description="UspA" evidence="3">
    <location>
        <begin position="208"/>
        <end position="344"/>
    </location>
</feature>
<dbReference type="Proteomes" id="UP000648663">
    <property type="component" value="Unassembled WGS sequence"/>
</dbReference>
<dbReference type="InterPro" id="IPR006016">
    <property type="entry name" value="UspA"/>
</dbReference>
<dbReference type="InterPro" id="IPR006015">
    <property type="entry name" value="Universal_stress_UspA"/>
</dbReference>
<dbReference type="SUPFAM" id="SSF52402">
    <property type="entry name" value="Adenine nucleotide alpha hydrolases-like"/>
    <property type="match status" value="2"/>
</dbReference>
<evidence type="ECO:0000313" key="4">
    <source>
        <dbReference type="EMBL" id="GGL76818.1"/>
    </source>
</evidence>
<comment type="caution">
    <text evidence="4">The sequence shown here is derived from an EMBL/GenBank/DDBJ whole genome shotgun (WGS) entry which is preliminary data.</text>
</comment>
<dbReference type="Pfam" id="PF00582">
    <property type="entry name" value="Usp"/>
    <property type="match status" value="2"/>
</dbReference>
<dbReference type="CDD" id="cd23659">
    <property type="entry name" value="USP_At3g01520-like"/>
    <property type="match status" value="1"/>
</dbReference>
<dbReference type="PANTHER" id="PTHR31964">
    <property type="entry name" value="ADENINE NUCLEOTIDE ALPHA HYDROLASES-LIKE SUPERFAMILY PROTEIN"/>
    <property type="match status" value="1"/>
</dbReference>
<dbReference type="EMBL" id="BMMI01000007">
    <property type="protein sequence ID" value="GGL76818.1"/>
    <property type="molecule type" value="Genomic_DNA"/>
</dbReference>
<evidence type="ECO:0000256" key="1">
    <source>
        <dbReference type="ARBA" id="ARBA00008791"/>
    </source>
</evidence>
<reference evidence="5" key="1">
    <citation type="journal article" date="2019" name="Int. J. Syst. Evol. Microbiol.">
        <title>The Global Catalogue of Microorganisms (GCM) 10K type strain sequencing project: providing services to taxonomists for standard genome sequencing and annotation.</title>
        <authorList>
            <consortium name="The Broad Institute Genomics Platform"/>
            <consortium name="The Broad Institute Genome Sequencing Center for Infectious Disease"/>
            <person name="Wu L."/>
            <person name="Ma J."/>
        </authorList>
    </citation>
    <scope>NUCLEOTIDE SEQUENCE [LARGE SCALE GENOMIC DNA]</scope>
    <source>
        <strain evidence="5">CGMCC 4.5581</strain>
    </source>
</reference>
<gene>
    <name evidence="4" type="ORF">GCM10011589_36100</name>
</gene>
<evidence type="ECO:0000259" key="3">
    <source>
        <dbReference type="Pfam" id="PF00582"/>
    </source>
</evidence>
<dbReference type="InterPro" id="IPR014729">
    <property type="entry name" value="Rossmann-like_a/b/a_fold"/>
</dbReference>
<feature type="region of interest" description="Disordered" evidence="2">
    <location>
        <begin position="1"/>
        <end position="54"/>
    </location>
</feature>
<comment type="similarity">
    <text evidence="1">Belongs to the universal stress protein A family.</text>
</comment>
<evidence type="ECO:0000313" key="5">
    <source>
        <dbReference type="Proteomes" id="UP000648663"/>
    </source>
</evidence>
<organism evidence="4 5">
    <name type="scientific">Modestobacter marinus</name>
    <dbReference type="NCBI Taxonomy" id="477641"/>
    <lineage>
        <taxon>Bacteria</taxon>
        <taxon>Bacillati</taxon>
        <taxon>Actinomycetota</taxon>
        <taxon>Actinomycetes</taxon>
        <taxon>Geodermatophilales</taxon>
        <taxon>Geodermatophilaceae</taxon>
        <taxon>Modestobacter</taxon>
    </lineage>
</organism>
<name>A0ABQ2G5M7_9ACTN</name>
<dbReference type="Gene3D" id="3.40.50.620">
    <property type="entry name" value="HUPs"/>
    <property type="match status" value="2"/>
</dbReference>
<proteinExistence type="inferred from homology"/>
<keyword evidence="5" id="KW-1185">Reference proteome</keyword>
<feature type="compositionally biased region" description="Low complexity" evidence="2">
    <location>
        <begin position="42"/>
        <end position="54"/>
    </location>
</feature>
<sequence>MGTCGRPRRVGAPDTLGPDPPGTPGTDQEEAVVDDRTELTDPSVPSGAAAPRPRVVVGVDGSPGSRAALAWALVSAARTGAALAVVSAFPVDFYWSDPYLLDRGRIEALRSHTEARTRELVDEVRREPAVASVPGASSVAAAVVVVPGAAAEHLVETSAGAAQLVVGSRGRGGVRSTLLGSVALHCSTHARCPVVVVHPSEVAASRPRVVVGVDGSEASRAALAQAVSAAALTGAELEAVAAFQQPTYWGDAQLVLAKPVAEVREAARRRAEEEVAEVAGGRPTVTVRVVTVEGPAGEVLVQRASGAELLVVGSRSRSGLPGMLLGSAALHCVVHARCPVMVVHPPAETGESPAPSSLAGVAH</sequence>
<protein>
    <submittedName>
        <fullName evidence="4">Universal stress protein</fullName>
    </submittedName>
</protein>
<feature type="domain" description="UspA" evidence="3">
    <location>
        <begin position="54"/>
        <end position="198"/>
    </location>
</feature>